<evidence type="ECO:0000313" key="2">
    <source>
        <dbReference type="EMBL" id="OBQ39815.1"/>
    </source>
</evidence>
<name>A0A1B7WRT0_APHFL</name>
<dbReference type="PATRIC" id="fig|1710896.3.peg.960"/>
<gene>
    <name evidence="2" type="ORF">AN484_22970</name>
</gene>
<reference evidence="2 3" key="1">
    <citation type="submission" date="2015-09" db="EMBL/GenBank/DDBJ databases">
        <title>Aphanizomenon flos-aquae WA102.</title>
        <authorList>
            <person name="Driscoll C."/>
        </authorList>
    </citation>
    <scope>NUCLEOTIDE SEQUENCE [LARGE SCALE GENOMIC DNA]</scope>
    <source>
        <strain evidence="2">WA102</strain>
    </source>
</reference>
<dbReference type="EMBL" id="LJOW01000188">
    <property type="protein sequence ID" value="OBQ39815.1"/>
    <property type="molecule type" value="Genomic_DNA"/>
</dbReference>
<dbReference type="Proteomes" id="UP000092093">
    <property type="component" value="Unassembled WGS sequence"/>
</dbReference>
<dbReference type="Pfam" id="PF13749">
    <property type="entry name" value="HATPase_c_4"/>
    <property type="match status" value="1"/>
</dbReference>
<evidence type="ECO:0000259" key="1">
    <source>
        <dbReference type="Pfam" id="PF04326"/>
    </source>
</evidence>
<dbReference type="Gene3D" id="3.30.565.60">
    <property type="match status" value="1"/>
</dbReference>
<comment type="caution">
    <text evidence="2">The sequence shown here is derived from an EMBL/GenBank/DDBJ whole genome shotgun (WGS) entry which is preliminary data.</text>
</comment>
<dbReference type="PANTHER" id="PTHR30595:SF6">
    <property type="entry name" value="SCHLAFEN ALBA-2 DOMAIN-CONTAINING PROTEIN"/>
    <property type="match status" value="1"/>
</dbReference>
<evidence type="ECO:0000313" key="3">
    <source>
        <dbReference type="Proteomes" id="UP000092093"/>
    </source>
</evidence>
<dbReference type="Gene3D" id="3.30.950.30">
    <property type="entry name" value="Schlafen, AAA domain"/>
    <property type="match status" value="1"/>
</dbReference>
<dbReference type="InterPro" id="IPR038461">
    <property type="entry name" value="Schlafen_AlbA_2_dom_sf"/>
</dbReference>
<sequence>MNPDKLIELITLGENSQIEFKSGEFRNESLAKEIVAFANMRGGKILIGVEDNGQISGVKDTHLLMEKIIQICRNNIQPPIIPELFSVSSGEQKVVIIEVEKGFFKPYKVKSLNRYYIRAGTAAIEPTQEELIRLLQDGGQFHFEVSALPNTGISDLDPLKINHYCQEIRGLSAEENCPRTWYNLQILDEQERLNIAGSLFFSRQTMKMLPQAGIELNAFTGDDVTSEFLDSLDLGETIPECIQAAESFVRRNSRHHPVFNVEQTRRQDIPEYEPFVVRELIVNAFAHRDWSIFGQRIRLSLFNNRLELFSPGSLPNTLNLDRALAGISYYRNPLIAQMLKDYGLMDRLGRGLQKIIKFYNFRGSPLYQKLPFFENGDAYFRATVYKG</sequence>
<dbReference type="InterPro" id="IPR007421">
    <property type="entry name" value="Schlafen_AlbA_2_dom"/>
</dbReference>
<dbReference type="Pfam" id="PF04326">
    <property type="entry name" value="SLFN_AlbA_2"/>
    <property type="match status" value="1"/>
</dbReference>
<accession>A0A1B7WRT0</accession>
<feature type="domain" description="Schlafen AlbA-2" evidence="1">
    <location>
        <begin position="14"/>
        <end position="121"/>
    </location>
</feature>
<dbReference type="InterPro" id="IPR038475">
    <property type="entry name" value="RecG_C_sf"/>
</dbReference>
<organism evidence="2 3">
    <name type="scientific">Aphanizomenon flos-aquae WA102</name>
    <dbReference type="NCBI Taxonomy" id="1710896"/>
    <lineage>
        <taxon>Bacteria</taxon>
        <taxon>Bacillati</taxon>
        <taxon>Cyanobacteriota</taxon>
        <taxon>Cyanophyceae</taxon>
        <taxon>Nostocales</taxon>
        <taxon>Aphanizomenonaceae</taxon>
        <taxon>Aphanizomenon</taxon>
    </lineage>
</organism>
<dbReference type="AlphaFoldDB" id="A0A1B7WRT0"/>
<dbReference type="PANTHER" id="PTHR30595">
    <property type="entry name" value="GLPR-RELATED TRANSCRIPTIONAL REPRESSOR"/>
    <property type="match status" value="1"/>
</dbReference>
<protein>
    <submittedName>
        <fullName evidence="2">AAA family ATPase</fullName>
    </submittedName>
</protein>
<proteinExistence type="predicted"/>